<comment type="subunit">
    <text evidence="3">Component of the fork protection complex (FPC) consisting of TOF1 and CSM3.</text>
</comment>
<evidence type="ECO:0000256" key="6">
    <source>
        <dbReference type="ARBA" id="ARBA00023242"/>
    </source>
</evidence>
<evidence type="ECO:0000256" key="1">
    <source>
        <dbReference type="ARBA" id="ARBA00004123"/>
    </source>
</evidence>
<keyword evidence="7 8" id="KW-0131">Cell cycle</keyword>
<dbReference type="Pfam" id="PF07962">
    <property type="entry name" value="Swi3"/>
    <property type="match status" value="1"/>
</dbReference>
<name>A0A7H9B094_ZYGMR</name>
<feature type="domain" description="Chromosome segregation in meiosis protein 3" evidence="10">
    <location>
        <begin position="48"/>
        <end position="132"/>
    </location>
</feature>
<dbReference type="KEGG" id="zmk:HG535_0C01130"/>
<dbReference type="GO" id="GO:0031297">
    <property type="term" value="P:replication fork processing"/>
    <property type="evidence" value="ECO:0007669"/>
    <property type="project" value="UniProtKB-UniRule"/>
</dbReference>
<evidence type="ECO:0000256" key="4">
    <source>
        <dbReference type="ARBA" id="ARBA00022763"/>
    </source>
</evidence>
<dbReference type="InterPro" id="IPR012923">
    <property type="entry name" value="Csm3"/>
</dbReference>
<evidence type="ECO:0000256" key="8">
    <source>
        <dbReference type="RuleBase" id="RU366049"/>
    </source>
</evidence>
<protein>
    <recommendedName>
        <fullName evidence="8">Chromosome segregation in meiosis protein</fullName>
    </recommendedName>
</protein>
<proteinExistence type="inferred from homology"/>
<dbReference type="GO" id="GO:0003677">
    <property type="term" value="F:DNA binding"/>
    <property type="evidence" value="ECO:0007669"/>
    <property type="project" value="TreeGrafter"/>
</dbReference>
<sequence>MEELKNHSLGEYDGADPTVAGSMLADPTLTVADPTATEGLRARRAQVKLTSERLLAEKGLPWVLKNGPKRIRISRKKRSTYDNLNHIIQFYQLWAHELYPKAKFDDFIKLCHTLGKNDKVLRQFREDVFRKEMLGEAIETETVSEFLNEAIQEGSTVAARPVASPELSDEEELYSISRGNEDSRGTSKESNDGPDKGLSKGPELSEGPENESADYELEFEIQPEAQNGNDSFEEDEEALEVMKEMGF</sequence>
<dbReference type="OrthoDB" id="437078at2759"/>
<dbReference type="PANTHER" id="PTHR13220:SF11">
    <property type="entry name" value="TIMELESS-INTERACTING PROTEIN"/>
    <property type="match status" value="1"/>
</dbReference>
<reference evidence="11 12" key="1">
    <citation type="submission" date="2020-07" db="EMBL/GenBank/DDBJ databases">
        <title>The yeast mating-type switching endonuclease HO is a domesticated member of an unorthodox homing genetic element family.</title>
        <authorList>
            <person name="Coughlan A.Y."/>
            <person name="Lombardi L."/>
            <person name="Braun-Galleani S."/>
            <person name="Martos A.R."/>
            <person name="Galeote V."/>
            <person name="Bigey F."/>
            <person name="Dequin S."/>
            <person name="Byrne K.P."/>
            <person name="Wolfe K.H."/>
        </authorList>
    </citation>
    <scope>NUCLEOTIDE SEQUENCE [LARGE SCALE GENOMIC DNA]</scope>
    <source>
        <strain evidence="11 12">NRRL Y-6702</strain>
    </source>
</reference>
<comment type="subcellular location">
    <subcellularLocation>
        <location evidence="1 8">Nucleus</location>
    </subcellularLocation>
</comment>
<evidence type="ECO:0000256" key="2">
    <source>
        <dbReference type="ARBA" id="ARBA00006075"/>
    </source>
</evidence>
<evidence type="ECO:0000256" key="9">
    <source>
        <dbReference type="SAM" id="MobiDB-lite"/>
    </source>
</evidence>
<accession>A0A7H9B094</accession>
<dbReference type="GO" id="GO:0000076">
    <property type="term" value="P:DNA replication checkpoint signaling"/>
    <property type="evidence" value="ECO:0007669"/>
    <property type="project" value="UniProtKB-UniRule"/>
</dbReference>
<dbReference type="GO" id="GO:0043111">
    <property type="term" value="P:replication fork arrest"/>
    <property type="evidence" value="ECO:0007669"/>
    <property type="project" value="TreeGrafter"/>
</dbReference>
<feature type="compositionally biased region" description="Acidic residues" evidence="9">
    <location>
        <begin position="206"/>
        <end position="221"/>
    </location>
</feature>
<evidence type="ECO:0000313" key="12">
    <source>
        <dbReference type="Proteomes" id="UP000509704"/>
    </source>
</evidence>
<dbReference type="InterPro" id="IPR040038">
    <property type="entry name" value="TIPIN/Csm3/Swi3"/>
</dbReference>
<feature type="region of interest" description="Disordered" evidence="9">
    <location>
        <begin position="155"/>
        <end position="247"/>
    </location>
</feature>
<evidence type="ECO:0000256" key="3">
    <source>
        <dbReference type="ARBA" id="ARBA00011217"/>
    </source>
</evidence>
<dbReference type="GO" id="GO:0006974">
    <property type="term" value="P:DNA damage response"/>
    <property type="evidence" value="ECO:0007669"/>
    <property type="project" value="UniProtKB-KW"/>
</dbReference>
<dbReference type="RefSeq" id="XP_037143492.1">
    <property type="nucleotide sequence ID" value="XM_037287597.1"/>
</dbReference>
<keyword evidence="6 8" id="KW-0539">Nucleus</keyword>
<dbReference type="AlphaFoldDB" id="A0A7H9B094"/>
<dbReference type="GeneID" id="59235460"/>
<dbReference type="GO" id="GO:0031298">
    <property type="term" value="C:replication fork protection complex"/>
    <property type="evidence" value="ECO:0007669"/>
    <property type="project" value="TreeGrafter"/>
</dbReference>
<keyword evidence="5" id="KW-0236">DNA replication inhibitor</keyword>
<comment type="function">
    <text evidence="8">Plays an important role in the control of DNA replication and the maintenance of replication fork stability.</text>
</comment>
<evidence type="ECO:0000256" key="7">
    <source>
        <dbReference type="ARBA" id="ARBA00023306"/>
    </source>
</evidence>
<comment type="similarity">
    <text evidence="2 8">Belongs to the CSM3 family.</text>
</comment>
<keyword evidence="12" id="KW-1185">Reference proteome</keyword>
<dbReference type="EMBL" id="CP058606">
    <property type="protein sequence ID" value="QLG71764.1"/>
    <property type="molecule type" value="Genomic_DNA"/>
</dbReference>
<dbReference type="PANTHER" id="PTHR13220">
    <property type="entry name" value="TIMELESS INTERACTING-RELATED"/>
    <property type="match status" value="1"/>
</dbReference>
<evidence type="ECO:0000313" key="11">
    <source>
        <dbReference type="EMBL" id="QLG71764.1"/>
    </source>
</evidence>
<dbReference type="Proteomes" id="UP000509704">
    <property type="component" value="Chromosome 3"/>
</dbReference>
<evidence type="ECO:0000256" key="5">
    <source>
        <dbReference type="ARBA" id="ARBA00022880"/>
    </source>
</evidence>
<organism evidence="11 12">
    <name type="scientific">Zygotorulaspora mrakii</name>
    <name type="common">Zygosaccharomyces mrakii</name>
    <dbReference type="NCBI Taxonomy" id="42260"/>
    <lineage>
        <taxon>Eukaryota</taxon>
        <taxon>Fungi</taxon>
        <taxon>Dikarya</taxon>
        <taxon>Ascomycota</taxon>
        <taxon>Saccharomycotina</taxon>
        <taxon>Saccharomycetes</taxon>
        <taxon>Saccharomycetales</taxon>
        <taxon>Saccharomycetaceae</taxon>
        <taxon>Zygotorulaspora</taxon>
    </lineage>
</organism>
<feature type="compositionally biased region" description="Basic and acidic residues" evidence="9">
    <location>
        <begin position="179"/>
        <end position="198"/>
    </location>
</feature>
<gene>
    <name evidence="11" type="ORF">HG535_0C01130</name>
</gene>
<keyword evidence="4 8" id="KW-0227">DNA damage</keyword>
<evidence type="ECO:0000259" key="10">
    <source>
        <dbReference type="Pfam" id="PF07962"/>
    </source>
</evidence>